<dbReference type="EMBL" id="VSWC01000053">
    <property type="protein sequence ID" value="KAA1101017.1"/>
    <property type="molecule type" value="Genomic_DNA"/>
</dbReference>
<keyword evidence="2" id="KW-1185">Reference proteome</keyword>
<dbReference type="AlphaFoldDB" id="A0A5B0PHB5"/>
<reference evidence="1 2" key="1">
    <citation type="submission" date="2019-05" db="EMBL/GenBank/DDBJ databases">
        <title>Emergence of the Ug99 lineage of the wheat stem rust pathogen through somatic hybridization.</title>
        <authorList>
            <person name="Li F."/>
            <person name="Upadhyaya N.M."/>
            <person name="Sperschneider J."/>
            <person name="Matny O."/>
            <person name="Nguyen-Phuc H."/>
            <person name="Mago R."/>
            <person name="Raley C."/>
            <person name="Miller M.E."/>
            <person name="Silverstein K.A.T."/>
            <person name="Henningsen E."/>
            <person name="Hirsch C.D."/>
            <person name="Visser B."/>
            <person name="Pretorius Z.A."/>
            <person name="Steffenson B.J."/>
            <person name="Schwessinger B."/>
            <person name="Dodds P.N."/>
            <person name="Figueroa M."/>
        </authorList>
    </citation>
    <scope>NUCLEOTIDE SEQUENCE [LARGE SCALE GENOMIC DNA]</scope>
    <source>
        <strain evidence="1">21-0</strain>
    </source>
</reference>
<dbReference type="Proteomes" id="UP000324748">
    <property type="component" value="Unassembled WGS sequence"/>
</dbReference>
<evidence type="ECO:0000313" key="2">
    <source>
        <dbReference type="Proteomes" id="UP000324748"/>
    </source>
</evidence>
<sequence length="63" mass="7667">MDVLFKELSVPEDSKFRYVATRKRETPFDDYQRGQPLRCQTMYIQPVPKSRRVDRQVDKDWLC</sequence>
<name>A0A5B0PHB5_PUCGR</name>
<evidence type="ECO:0000313" key="1">
    <source>
        <dbReference type="EMBL" id="KAA1101017.1"/>
    </source>
</evidence>
<accession>A0A5B0PHB5</accession>
<gene>
    <name evidence="1" type="ORF">PGT21_004663</name>
</gene>
<proteinExistence type="predicted"/>
<comment type="caution">
    <text evidence="1">The sequence shown here is derived from an EMBL/GenBank/DDBJ whole genome shotgun (WGS) entry which is preliminary data.</text>
</comment>
<protein>
    <submittedName>
        <fullName evidence="1">Uncharacterized protein</fullName>
    </submittedName>
</protein>
<organism evidence="1 2">
    <name type="scientific">Puccinia graminis f. sp. tritici</name>
    <dbReference type="NCBI Taxonomy" id="56615"/>
    <lineage>
        <taxon>Eukaryota</taxon>
        <taxon>Fungi</taxon>
        <taxon>Dikarya</taxon>
        <taxon>Basidiomycota</taxon>
        <taxon>Pucciniomycotina</taxon>
        <taxon>Pucciniomycetes</taxon>
        <taxon>Pucciniales</taxon>
        <taxon>Pucciniaceae</taxon>
        <taxon>Puccinia</taxon>
    </lineage>
</organism>